<dbReference type="InterPro" id="IPR051681">
    <property type="entry name" value="Ser/Thr_Kinases-Pseudokinases"/>
</dbReference>
<dbReference type="InterPro" id="IPR000719">
    <property type="entry name" value="Prot_kinase_dom"/>
</dbReference>
<keyword evidence="4 5" id="KW-0067">ATP-binding</keyword>
<keyword evidence="2" id="KW-0677">Repeat</keyword>
<accession>A0A0G4HKC1</accession>
<feature type="compositionally biased region" description="Basic and acidic residues" evidence="6">
    <location>
        <begin position="351"/>
        <end position="365"/>
    </location>
</feature>
<keyword evidence="1" id="KW-0723">Serine/threonine-protein kinase</keyword>
<evidence type="ECO:0000256" key="4">
    <source>
        <dbReference type="ARBA" id="ARBA00022840"/>
    </source>
</evidence>
<feature type="compositionally biased region" description="Low complexity" evidence="6">
    <location>
        <begin position="388"/>
        <end position="402"/>
    </location>
</feature>
<dbReference type="InterPro" id="IPR017441">
    <property type="entry name" value="Protein_kinase_ATP_BS"/>
</dbReference>
<name>A0A0G4HKC1_9ALVE</name>
<feature type="compositionally biased region" description="Basic residues" evidence="6">
    <location>
        <begin position="415"/>
        <end position="425"/>
    </location>
</feature>
<dbReference type="Pfam" id="PF07714">
    <property type="entry name" value="PK_Tyr_Ser-Thr"/>
    <property type="match status" value="1"/>
</dbReference>
<feature type="compositionally biased region" description="Pro residues" evidence="6">
    <location>
        <begin position="238"/>
        <end position="251"/>
    </location>
</feature>
<evidence type="ECO:0000256" key="6">
    <source>
        <dbReference type="SAM" id="MobiDB-lite"/>
    </source>
</evidence>
<evidence type="ECO:0000313" key="8">
    <source>
        <dbReference type="EMBL" id="CEM44753.1"/>
    </source>
</evidence>
<dbReference type="InterPro" id="IPR011009">
    <property type="entry name" value="Kinase-like_dom_sf"/>
</dbReference>
<dbReference type="PROSITE" id="PS00108">
    <property type="entry name" value="PROTEIN_KINASE_ST"/>
    <property type="match status" value="1"/>
</dbReference>
<feature type="binding site" evidence="5">
    <location>
        <position position="689"/>
    </location>
    <ligand>
        <name>ATP</name>
        <dbReference type="ChEBI" id="CHEBI:30616"/>
    </ligand>
</feature>
<keyword evidence="1" id="KW-0418">Kinase</keyword>
<evidence type="ECO:0000259" key="7">
    <source>
        <dbReference type="PROSITE" id="PS50011"/>
    </source>
</evidence>
<feature type="region of interest" description="Disordered" evidence="6">
    <location>
        <begin position="226"/>
        <end position="482"/>
    </location>
</feature>
<keyword evidence="3 5" id="KW-0547">Nucleotide-binding</keyword>
<dbReference type="GO" id="GO:0004674">
    <property type="term" value="F:protein serine/threonine kinase activity"/>
    <property type="evidence" value="ECO:0007669"/>
    <property type="project" value="UniProtKB-KW"/>
</dbReference>
<dbReference type="PANTHER" id="PTHR44329">
    <property type="entry name" value="SERINE/THREONINE-PROTEIN KINASE TNNI3K-RELATED"/>
    <property type="match status" value="1"/>
</dbReference>
<sequence length="988" mass="108069">MGSSMSGGSKPYPANSCDLRFFYNLWRDGTSRESSLPPIPADVEFCSFTFERGEFYEGFFDKGSGLVNGPGIYRYAEGDYYIGDFRRGKRHGWGTIVTKENDQYEGGFEDDVRSGFGVINQGRTVSYMGTFEDNVRHGTAVSISYDGVITVERWARDVPVSKSRFAMMVAREEEKARREREAAAAKSRAALVSRFAEEKPGLRVSVAERGGMADIWNLLQVNVAPEESEQIGGEGALPSPPASPCTFPDPHPQPKRERGQDKPSRVADEGTATVKKGGPAGTVEWEGDGKYGGEAAGVDADASDSVGEGGEAKVMAGPAVSRDPLPHHQGTQSEHKPREEDPPTPVPSPLPEEKGGEGETSEWRVEPPLPPARTSPDPPVRHPHEWDSASTSSSSSSSSSSRPPSPVHNVGGGRRQSRKQTRRWRRDMTYAGQEGAAGRDGYESSRYNGGWIGQRGHSGAHGAQVAGGGSGVPERGGGERVLGGTFVGRRERERGRTGVGGGGETSSRAFRLHQSFLRGMRGASRDSDRQLLLKYSHVRRVPLWTPLEVRLFLNSCGVGQVGHHLYTRGMTGKEFLCLTSDASLDQWGVPATMEEGAGGEIVASLCSSGGSGNFHAVRRFLLLIVVNVLRSLEKAALLSLVSARTINEDLDVVDLVINRNEITLKKPLGEGGFGSVWQAEWRGQPVACKVFQAKSGDHAARDFHQELKALRTINHPNISRIFGATNVPELAILTELVDGPTVFDSLNSANPPDGRMCVYIALCVARAMVCVHRHKLIHLDLKSCNVLLKKRDPKASNAQRADEPQYEVKLCDFGLARRCGEGEHRWPGNAGTIGWMAPEMLRAEKAGRAADVYSFGVLLWELYSRRLPFEQMNVADVKALVGYGPRRLPLPPPSDPRRHVECPQVVLDVMRRCLRSEPERRPTMEEVVRGLELQWHAMTVSPVVELLLLMGDGEGAREEAARMTTARRLPAEAGPSNWGGSKWRWFFP</sequence>
<dbReference type="EMBL" id="CDMZ01003008">
    <property type="protein sequence ID" value="CEM44753.1"/>
    <property type="molecule type" value="Genomic_DNA"/>
</dbReference>
<dbReference type="SUPFAM" id="SSF56112">
    <property type="entry name" value="Protein kinase-like (PK-like)"/>
    <property type="match status" value="1"/>
</dbReference>
<dbReference type="GO" id="GO:0005524">
    <property type="term" value="F:ATP binding"/>
    <property type="evidence" value="ECO:0007669"/>
    <property type="project" value="UniProtKB-UniRule"/>
</dbReference>
<keyword evidence="1" id="KW-0808">Transferase</keyword>
<feature type="compositionally biased region" description="Pro residues" evidence="6">
    <location>
        <begin position="367"/>
        <end position="378"/>
    </location>
</feature>
<feature type="domain" description="Protein kinase" evidence="7">
    <location>
        <begin position="662"/>
        <end position="939"/>
    </location>
</feature>
<dbReference type="Gene3D" id="2.20.110.10">
    <property type="entry name" value="Histone H3 K4-specific methyltransferase SET7/9 N-terminal domain"/>
    <property type="match status" value="1"/>
</dbReference>
<evidence type="ECO:0000256" key="5">
    <source>
        <dbReference type="PROSITE-ProRule" id="PRU10141"/>
    </source>
</evidence>
<evidence type="ECO:0000256" key="2">
    <source>
        <dbReference type="ARBA" id="ARBA00022737"/>
    </source>
</evidence>
<protein>
    <recommendedName>
        <fullName evidence="7">Protein kinase domain-containing protein</fullName>
    </recommendedName>
</protein>
<dbReference type="PROSITE" id="PS50011">
    <property type="entry name" value="PROTEIN_KINASE_DOM"/>
    <property type="match status" value="1"/>
</dbReference>
<dbReference type="SMART" id="SM00220">
    <property type="entry name" value="S_TKc"/>
    <property type="match status" value="1"/>
</dbReference>
<proteinExistence type="predicted"/>
<dbReference type="AlphaFoldDB" id="A0A0G4HKC1"/>
<dbReference type="InterPro" id="IPR001245">
    <property type="entry name" value="Ser-Thr/Tyr_kinase_cat_dom"/>
</dbReference>
<feature type="compositionally biased region" description="Low complexity" evidence="6">
    <location>
        <begin position="296"/>
        <end position="306"/>
    </location>
</feature>
<reference evidence="8" key="1">
    <citation type="submission" date="2014-11" db="EMBL/GenBank/DDBJ databases">
        <authorList>
            <person name="Otto D Thomas"/>
            <person name="Naeem Raeece"/>
        </authorList>
    </citation>
    <scope>NUCLEOTIDE SEQUENCE</scope>
</reference>
<dbReference type="PROSITE" id="PS00107">
    <property type="entry name" value="PROTEIN_KINASE_ATP"/>
    <property type="match status" value="1"/>
</dbReference>
<dbReference type="Gene3D" id="3.30.200.20">
    <property type="entry name" value="Phosphorylase Kinase, domain 1"/>
    <property type="match status" value="1"/>
</dbReference>
<feature type="compositionally biased region" description="Basic and acidic residues" evidence="6">
    <location>
        <begin position="252"/>
        <end position="268"/>
    </location>
</feature>
<gene>
    <name evidence="8" type="ORF">Cvel_7271</name>
</gene>
<dbReference type="Gene3D" id="1.10.510.10">
    <property type="entry name" value="Transferase(Phosphotransferase) domain 1"/>
    <property type="match status" value="1"/>
</dbReference>
<feature type="compositionally biased region" description="Gly residues" evidence="6">
    <location>
        <begin position="465"/>
        <end position="481"/>
    </location>
</feature>
<organism evidence="8">
    <name type="scientific">Chromera velia CCMP2878</name>
    <dbReference type="NCBI Taxonomy" id="1169474"/>
    <lineage>
        <taxon>Eukaryota</taxon>
        <taxon>Sar</taxon>
        <taxon>Alveolata</taxon>
        <taxon>Colpodellida</taxon>
        <taxon>Chromeraceae</taxon>
        <taxon>Chromera</taxon>
    </lineage>
</organism>
<dbReference type="SMART" id="SM00698">
    <property type="entry name" value="MORN"/>
    <property type="match status" value="4"/>
</dbReference>
<evidence type="ECO:0000256" key="1">
    <source>
        <dbReference type="ARBA" id="ARBA00022527"/>
    </source>
</evidence>
<dbReference type="InterPro" id="IPR003409">
    <property type="entry name" value="MORN"/>
</dbReference>
<dbReference type="InterPro" id="IPR008271">
    <property type="entry name" value="Ser/Thr_kinase_AS"/>
</dbReference>
<dbReference type="Pfam" id="PF02493">
    <property type="entry name" value="MORN"/>
    <property type="match status" value="3"/>
</dbReference>
<dbReference type="VEuPathDB" id="CryptoDB:Cvel_7271"/>
<dbReference type="SUPFAM" id="SSF82185">
    <property type="entry name" value="Histone H3 K4-specific methyltransferase SET7/9 N-terminal domain"/>
    <property type="match status" value="1"/>
</dbReference>
<evidence type="ECO:0000256" key="3">
    <source>
        <dbReference type="ARBA" id="ARBA00022741"/>
    </source>
</evidence>